<evidence type="ECO:0000256" key="7">
    <source>
        <dbReference type="SAM" id="SignalP"/>
    </source>
</evidence>
<keyword evidence="6" id="KW-0326">Glycosidase</keyword>
<evidence type="ECO:0000256" key="5">
    <source>
        <dbReference type="ARBA" id="ARBA00023230"/>
    </source>
</evidence>
<dbReference type="GO" id="GO:0004571">
    <property type="term" value="F:mannosyl-oligosaccharide 1,2-alpha-mannosidase activity"/>
    <property type="evidence" value="ECO:0007669"/>
    <property type="project" value="InterPro"/>
</dbReference>
<dbReference type="VEuPathDB" id="HostDB:geneid_770034"/>
<feature type="chain" id="PRO_5004265231" description="alpha-1,2-Mannosidase" evidence="7">
    <location>
        <begin position="26"/>
        <end position="165"/>
    </location>
</feature>
<dbReference type="PANTHER" id="PTHR45679:SF6">
    <property type="entry name" value="ER DEGRADATION-ENHANCING ALPHA-MANNOSIDASE-LIKE PROTEIN 2"/>
    <property type="match status" value="1"/>
</dbReference>
<evidence type="ECO:0000256" key="6">
    <source>
        <dbReference type="RuleBase" id="RU361193"/>
    </source>
</evidence>
<dbReference type="InterPro" id="IPR044674">
    <property type="entry name" value="EDEM1/2/3"/>
</dbReference>
<evidence type="ECO:0000256" key="2">
    <source>
        <dbReference type="ARBA" id="ARBA00007658"/>
    </source>
</evidence>
<feature type="signal peptide" evidence="7">
    <location>
        <begin position="1"/>
        <end position="25"/>
    </location>
</feature>
<dbReference type="GO" id="GO:1904380">
    <property type="term" value="P:endoplasmic reticulum mannose trimming"/>
    <property type="evidence" value="ECO:0007669"/>
    <property type="project" value="InterPro"/>
</dbReference>
<dbReference type="PANTHER" id="PTHR45679">
    <property type="entry name" value="ER DEGRADATION-ENHANCING ALPHA-MANNOSIDASE-LIKE PROTEIN 2"/>
    <property type="match status" value="1"/>
</dbReference>
<dbReference type="GO" id="GO:0006986">
    <property type="term" value="P:response to unfolded protein"/>
    <property type="evidence" value="ECO:0007669"/>
    <property type="project" value="UniProtKB-KW"/>
</dbReference>
<dbReference type="Gene3D" id="1.50.10.10">
    <property type="match status" value="1"/>
</dbReference>
<evidence type="ECO:0000256" key="1">
    <source>
        <dbReference type="ARBA" id="ARBA00004240"/>
    </source>
</evidence>
<dbReference type="EMBL" id="AJ719932">
    <property type="protein sequence ID" value="CAG31591.1"/>
    <property type="molecule type" value="mRNA"/>
</dbReference>
<keyword evidence="4" id="KW-0325">Glycoprotein</keyword>
<protein>
    <recommendedName>
        <fullName evidence="6">alpha-1,2-Mannosidase</fullName>
        <ecNumber evidence="6">3.2.1.-</ecNumber>
    </recommendedName>
</protein>
<evidence type="ECO:0000256" key="4">
    <source>
        <dbReference type="ARBA" id="ARBA00023180"/>
    </source>
</evidence>
<gene>
    <name evidence="8" type="ORF">RCJMB04_8h24</name>
</gene>
<keyword evidence="3" id="KW-0256">Endoplasmic reticulum</keyword>
<dbReference type="SUPFAM" id="SSF48225">
    <property type="entry name" value="Seven-hairpin glycosidases"/>
    <property type="match status" value="1"/>
</dbReference>
<keyword evidence="5" id="KW-0834">Unfolded protein response</keyword>
<dbReference type="GO" id="GO:0005975">
    <property type="term" value="P:carbohydrate metabolic process"/>
    <property type="evidence" value="ECO:0007669"/>
    <property type="project" value="InterPro"/>
</dbReference>
<name>Q5ZL02_CHICK</name>
<comment type="similarity">
    <text evidence="2 6">Belongs to the glycosyl hydrolase 47 family.</text>
</comment>
<dbReference type="Pfam" id="PF01532">
    <property type="entry name" value="Glyco_hydro_47"/>
    <property type="match status" value="1"/>
</dbReference>
<proteinExistence type="evidence at transcript level"/>
<dbReference type="PRINTS" id="PR00747">
    <property type="entry name" value="GLYHDRLASE47"/>
</dbReference>
<dbReference type="GO" id="GO:0044322">
    <property type="term" value="C:endoplasmic reticulum quality control compartment"/>
    <property type="evidence" value="ECO:0007669"/>
    <property type="project" value="GOC"/>
</dbReference>
<reference evidence="8" key="1">
    <citation type="journal article" date="2005" name="Genome Biol.">
        <title>Full-length cDNAs from chicken bursal lymphocytes to facilitate gene function analysis.</title>
        <authorList>
            <person name="Caldwell R.B."/>
            <person name="Kierzek A.M."/>
            <person name="Arakawa H."/>
            <person name="Bezzubov Y."/>
            <person name="Zaim J."/>
            <person name="Fiedler P."/>
            <person name="Kutter S."/>
            <person name="Blagodatski A."/>
            <person name="Kostovska D."/>
            <person name="Koter M."/>
            <person name="Plachy J."/>
            <person name="Carninci P."/>
            <person name="Hayashizaki Y."/>
            <person name="Buerstedde J.M."/>
        </authorList>
    </citation>
    <scope>NUCLEOTIDE SEQUENCE</scope>
    <source>
        <strain evidence="8">CB</strain>
        <tissue evidence="8">Bursa</tissue>
    </source>
</reference>
<dbReference type="InterPro" id="IPR036026">
    <property type="entry name" value="Seven-hairpin_glycosidases"/>
</dbReference>
<keyword evidence="7" id="KW-0732">Signal</keyword>
<accession>Q5ZL02</accession>
<organism evidence="8">
    <name type="scientific">Gallus gallus</name>
    <name type="common">Chicken</name>
    <dbReference type="NCBI Taxonomy" id="9031"/>
    <lineage>
        <taxon>Eukaryota</taxon>
        <taxon>Metazoa</taxon>
        <taxon>Chordata</taxon>
        <taxon>Craniata</taxon>
        <taxon>Vertebrata</taxon>
        <taxon>Euteleostomi</taxon>
        <taxon>Archelosauria</taxon>
        <taxon>Archosauria</taxon>
        <taxon>Dinosauria</taxon>
        <taxon>Saurischia</taxon>
        <taxon>Theropoda</taxon>
        <taxon>Coelurosauria</taxon>
        <taxon>Aves</taxon>
        <taxon>Neognathae</taxon>
        <taxon>Galloanserae</taxon>
        <taxon>Galliformes</taxon>
        <taxon>Phasianidae</taxon>
        <taxon>Phasianinae</taxon>
        <taxon>Gallus</taxon>
    </lineage>
</organism>
<dbReference type="EC" id="3.2.1.-" evidence="6"/>
<comment type="subcellular location">
    <subcellularLocation>
        <location evidence="1">Endoplasmic reticulum</location>
    </subcellularLocation>
</comment>
<evidence type="ECO:0000313" key="8">
    <source>
        <dbReference type="EMBL" id="CAG31591.1"/>
    </source>
</evidence>
<dbReference type="AlphaFoldDB" id="Q5ZL02"/>
<keyword evidence="6" id="KW-0378">Hydrolase</keyword>
<dbReference type="GO" id="GO:0016020">
    <property type="term" value="C:membrane"/>
    <property type="evidence" value="ECO:0007669"/>
    <property type="project" value="InterPro"/>
</dbReference>
<dbReference type="InterPro" id="IPR012341">
    <property type="entry name" value="6hp_glycosidase-like_sf"/>
</dbReference>
<dbReference type="InterPro" id="IPR001382">
    <property type="entry name" value="Glyco_hydro_47"/>
</dbReference>
<evidence type="ECO:0000256" key="3">
    <source>
        <dbReference type="ARBA" id="ARBA00022824"/>
    </source>
</evidence>
<sequence length="165" mass="18122">MALLRSLGSLLCLCALRIPAGPGAAARGLDVASYRERVRAMFYHAYEHYLESAFPYDELRPLTCDGHDTWGSFSLTLIDALDTLLVSTGRPTAVYPCEKSIYPLSRGCAPALPCCRSADPGQRHRVPAGGGRAAGRAGFRYRCQRVRLRNEYPSGWRPPFCSLAV</sequence>
<dbReference type="GO" id="GO:0005509">
    <property type="term" value="F:calcium ion binding"/>
    <property type="evidence" value="ECO:0007669"/>
    <property type="project" value="InterPro"/>
</dbReference>